<keyword evidence="2 5" id="KW-0689">Ribosomal protein</keyword>
<dbReference type="GO" id="GO:0005763">
    <property type="term" value="C:mitochondrial small ribosomal subunit"/>
    <property type="evidence" value="ECO:0007669"/>
    <property type="project" value="TreeGrafter"/>
</dbReference>
<dbReference type="GO" id="GO:0003723">
    <property type="term" value="F:RNA binding"/>
    <property type="evidence" value="ECO:0007669"/>
    <property type="project" value="InterPro"/>
</dbReference>
<gene>
    <name evidence="6" type="primary">rps19</name>
</gene>
<dbReference type="GO" id="GO:0006412">
    <property type="term" value="P:translation"/>
    <property type="evidence" value="ECO:0007669"/>
    <property type="project" value="InterPro"/>
</dbReference>
<dbReference type="AlphaFoldDB" id="A0A8K1HD77"/>
<organism evidence="6">
    <name type="scientific">Toxicopueraria peduncularis</name>
    <dbReference type="NCBI Taxonomy" id="714492"/>
    <lineage>
        <taxon>Eukaryota</taxon>
        <taxon>Viridiplantae</taxon>
        <taxon>Streptophyta</taxon>
        <taxon>Embryophyta</taxon>
        <taxon>Tracheophyta</taxon>
        <taxon>Spermatophyta</taxon>
        <taxon>Magnoliopsida</taxon>
        <taxon>eudicotyledons</taxon>
        <taxon>Gunneridae</taxon>
        <taxon>Pentapetalae</taxon>
        <taxon>rosids</taxon>
        <taxon>fabids</taxon>
        <taxon>Fabales</taxon>
        <taxon>Fabaceae</taxon>
        <taxon>Papilionoideae</taxon>
        <taxon>50 kb inversion clade</taxon>
        <taxon>NPAAA clade</taxon>
        <taxon>indigoferoid/millettioid clade</taxon>
        <taxon>Phaseoleae</taxon>
        <taxon>Toxicopueraria</taxon>
    </lineage>
</organism>
<dbReference type="GeneID" id="68653802"/>
<keyword evidence="6" id="KW-0934">Plastid</keyword>
<dbReference type="PROSITE" id="PS00323">
    <property type="entry name" value="RIBOSOMAL_S19"/>
    <property type="match status" value="1"/>
</dbReference>
<dbReference type="PRINTS" id="PR00975">
    <property type="entry name" value="RIBOSOMALS19"/>
</dbReference>
<comment type="similarity">
    <text evidence="1 5">Belongs to the universal ribosomal protein uS19 family.</text>
</comment>
<dbReference type="InterPro" id="IPR002222">
    <property type="entry name" value="Ribosomal_uS19"/>
</dbReference>
<evidence type="ECO:0000256" key="4">
    <source>
        <dbReference type="ARBA" id="ARBA00035495"/>
    </source>
</evidence>
<geneLocation type="chloroplast" evidence="6"/>
<dbReference type="Gene3D" id="3.30.860.10">
    <property type="entry name" value="30s Ribosomal Protein S19, Chain A"/>
    <property type="match status" value="1"/>
</dbReference>
<evidence type="ECO:0000256" key="1">
    <source>
        <dbReference type="ARBA" id="ARBA00007345"/>
    </source>
</evidence>
<dbReference type="RefSeq" id="YP_010211482.1">
    <property type="nucleotide sequence ID" value="NC_058823.1"/>
</dbReference>
<dbReference type="PIRSF" id="PIRSF002144">
    <property type="entry name" value="Ribosomal_S19"/>
    <property type="match status" value="1"/>
</dbReference>
<dbReference type="EMBL" id="MZ848379">
    <property type="protein sequence ID" value="UBI41622.1"/>
    <property type="molecule type" value="Genomic_DNA"/>
</dbReference>
<keyword evidence="3 5" id="KW-0687">Ribonucleoprotein</keyword>
<evidence type="ECO:0000256" key="3">
    <source>
        <dbReference type="ARBA" id="ARBA00023274"/>
    </source>
</evidence>
<dbReference type="InterPro" id="IPR020934">
    <property type="entry name" value="Ribosomal_uS19_CS"/>
</dbReference>
<accession>A0A8K1HD77</accession>
<evidence type="ECO:0000256" key="5">
    <source>
        <dbReference type="RuleBase" id="RU003485"/>
    </source>
</evidence>
<proteinExistence type="inferred from homology"/>
<dbReference type="GO" id="GO:0000028">
    <property type="term" value="P:ribosomal small subunit assembly"/>
    <property type="evidence" value="ECO:0007669"/>
    <property type="project" value="TreeGrafter"/>
</dbReference>
<evidence type="ECO:0000256" key="2">
    <source>
        <dbReference type="ARBA" id="ARBA00022980"/>
    </source>
</evidence>
<dbReference type="InterPro" id="IPR023575">
    <property type="entry name" value="Ribosomal_uS19_SF"/>
</dbReference>
<keyword evidence="6" id="KW-0150">Chloroplast</keyword>
<evidence type="ECO:0000313" key="6">
    <source>
        <dbReference type="EMBL" id="UBI41622.1"/>
    </source>
</evidence>
<dbReference type="Pfam" id="PF00203">
    <property type="entry name" value="Ribosomal_S19"/>
    <property type="match status" value="1"/>
</dbReference>
<dbReference type="GO" id="GO:0003735">
    <property type="term" value="F:structural constituent of ribosome"/>
    <property type="evidence" value="ECO:0007669"/>
    <property type="project" value="InterPro"/>
</dbReference>
<name>A0A8K1HD77_9FABA</name>
<sequence>MIGHTIAIHNGKGHLPIYITDRMVGHKLGEFVPTLTFARHAKTDNKSRR</sequence>
<reference evidence="6" key="1">
    <citation type="submission" date="2021-08" db="EMBL/GenBank/DDBJ databases">
        <authorList>
            <person name="Huang X."/>
            <person name="Xu L."/>
        </authorList>
    </citation>
    <scope>NUCLEOTIDE SEQUENCE</scope>
</reference>
<dbReference type="PANTHER" id="PTHR11880:SF8">
    <property type="entry name" value="SMALL RIBOSOMAL SUBUNIT PROTEIN US19M"/>
    <property type="match status" value="1"/>
</dbReference>
<dbReference type="SUPFAM" id="SSF54570">
    <property type="entry name" value="Ribosomal protein S19"/>
    <property type="match status" value="1"/>
</dbReference>
<protein>
    <recommendedName>
        <fullName evidence="4">30S ribosomal protein S19, chloroplastic</fullName>
    </recommendedName>
</protein>
<dbReference type="PANTHER" id="PTHR11880">
    <property type="entry name" value="RIBOSOMAL PROTEIN S19P FAMILY MEMBER"/>
    <property type="match status" value="1"/>
</dbReference>